<comment type="caution">
    <text evidence="2">The sequence shown here is derived from an EMBL/GenBank/DDBJ whole genome shotgun (WGS) entry which is preliminary data.</text>
</comment>
<reference evidence="2 3" key="1">
    <citation type="submission" date="2020-08" db="EMBL/GenBank/DDBJ databases">
        <title>Sequencing the genomes of 1000 actinobacteria strains.</title>
        <authorList>
            <person name="Klenk H.-P."/>
        </authorList>
    </citation>
    <scope>NUCLEOTIDE SEQUENCE [LARGE SCALE GENOMIC DNA]</scope>
    <source>
        <strain evidence="2 3">DSM 28796</strain>
    </source>
</reference>
<dbReference type="Proteomes" id="UP000588158">
    <property type="component" value="Unassembled WGS sequence"/>
</dbReference>
<accession>A0A841AFS6</accession>
<dbReference type="EMBL" id="JACHLZ010000001">
    <property type="protein sequence ID" value="MBB5832787.1"/>
    <property type="molecule type" value="Genomic_DNA"/>
</dbReference>
<feature type="domain" description="DUF2087" evidence="1">
    <location>
        <begin position="100"/>
        <end position="159"/>
    </location>
</feature>
<name>A0A841AFS6_9MICO</name>
<organism evidence="2 3">
    <name type="scientific">Brachybacterium aquaticum</name>
    <dbReference type="NCBI Taxonomy" id="1432564"/>
    <lineage>
        <taxon>Bacteria</taxon>
        <taxon>Bacillati</taxon>
        <taxon>Actinomycetota</taxon>
        <taxon>Actinomycetes</taxon>
        <taxon>Micrococcales</taxon>
        <taxon>Dermabacteraceae</taxon>
        <taxon>Brachybacterium</taxon>
    </lineage>
</organism>
<evidence type="ECO:0000313" key="2">
    <source>
        <dbReference type="EMBL" id="MBB5832787.1"/>
    </source>
</evidence>
<protein>
    <recommendedName>
        <fullName evidence="1">DUF2087 domain-containing protein</fullName>
    </recommendedName>
</protein>
<keyword evidence="3" id="KW-1185">Reference proteome</keyword>
<gene>
    <name evidence="2" type="ORF">HNR70_002600</name>
</gene>
<sequence>MALSSDLDGALARARMLFAMLAAPTLRAGLGARLTGSAVDEDPGVRGPLSALDWLDAEGRIDLDTVRATAESLGFLRSDQVLLEVGRLEELPVDIEESREVSCRIVRTVFERVGPGRRLGEPELNAALAMFTANVPVVRRDAVDAGVLARTADGGSYWLAADQ</sequence>
<dbReference type="AlphaFoldDB" id="A0A841AFS6"/>
<dbReference type="RefSeq" id="WP_184326055.1">
    <property type="nucleotide sequence ID" value="NZ_JACHLZ010000001.1"/>
</dbReference>
<proteinExistence type="predicted"/>
<dbReference type="Pfam" id="PF09860">
    <property type="entry name" value="DUF2087"/>
    <property type="match status" value="1"/>
</dbReference>
<evidence type="ECO:0000259" key="1">
    <source>
        <dbReference type="Pfam" id="PF09860"/>
    </source>
</evidence>
<evidence type="ECO:0000313" key="3">
    <source>
        <dbReference type="Proteomes" id="UP000588158"/>
    </source>
</evidence>
<dbReference type="InterPro" id="IPR018656">
    <property type="entry name" value="DUF2087"/>
</dbReference>